<organism evidence="2 3">
    <name type="scientific">Mesorhizobium neociceri</name>
    <dbReference type="NCBI Taxonomy" id="1307853"/>
    <lineage>
        <taxon>Bacteria</taxon>
        <taxon>Pseudomonadati</taxon>
        <taxon>Pseudomonadota</taxon>
        <taxon>Alphaproteobacteria</taxon>
        <taxon>Hyphomicrobiales</taxon>
        <taxon>Phyllobacteriaceae</taxon>
        <taxon>Mesorhizobium</taxon>
    </lineage>
</organism>
<proteinExistence type="predicted"/>
<protein>
    <submittedName>
        <fullName evidence="2">DUF3606 domain-containing protein</fullName>
    </submittedName>
</protein>
<feature type="compositionally biased region" description="Basic and acidic residues" evidence="1">
    <location>
        <begin position="45"/>
        <end position="57"/>
    </location>
</feature>
<dbReference type="RefSeq" id="WP_181061700.1">
    <property type="nucleotide sequence ID" value="NZ_JACDTY010000027.1"/>
</dbReference>
<reference evidence="2 3" key="1">
    <citation type="submission" date="2020-07" db="EMBL/GenBank/DDBJ databases">
        <title>Definition of the novel symbiovar canariense within Mesorhizobium novociceri, a new species of genus Mesorhizobium nodulating Cicer canariense in the Caldera de Taburiente National Park (La Palma, Canary Islands).</title>
        <authorList>
            <person name="Leon-Barrios M."/>
            <person name="Perez-Yepez J."/>
            <person name="Flores-Felix J.D."/>
            <person name="Ramirez-Baena M.H."/>
            <person name="Pulido-Suarez L."/>
            <person name="Igual J.M."/>
            <person name="Velazquez E."/>
            <person name="Peix A."/>
        </authorList>
    </citation>
    <scope>NUCLEOTIDE SEQUENCE [LARGE SCALE GENOMIC DNA]</scope>
    <source>
        <strain evidence="2 3">CCANP35</strain>
    </source>
</reference>
<dbReference type="InterPro" id="IPR022037">
    <property type="entry name" value="DUF3606"/>
</dbReference>
<dbReference type="Proteomes" id="UP000558284">
    <property type="component" value="Unassembled WGS sequence"/>
</dbReference>
<feature type="region of interest" description="Disordered" evidence="1">
    <location>
        <begin position="45"/>
        <end position="64"/>
    </location>
</feature>
<keyword evidence="3" id="KW-1185">Reference proteome</keyword>
<gene>
    <name evidence="2" type="ORF">H0241_31735</name>
</gene>
<name>A0A838BF77_9HYPH</name>
<evidence type="ECO:0000313" key="3">
    <source>
        <dbReference type="Proteomes" id="UP000558284"/>
    </source>
</evidence>
<comment type="caution">
    <text evidence="2">The sequence shown here is derived from an EMBL/GenBank/DDBJ whole genome shotgun (WGS) entry which is preliminary data.</text>
</comment>
<sequence length="64" mass="7550">MTDDKTKHDFRDRDRVAGDEEYEVGYLASKFELTIPEVRELIRKHGNDRDTLEREAKALGNRSR</sequence>
<evidence type="ECO:0000313" key="2">
    <source>
        <dbReference type="EMBL" id="MBA1144769.1"/>
    </source>
</evidence>
<accession>A0A838BF77</accession>
<dbReference type="EMBL" id="JACDTY010000027">
    <property type="protein sequence ID" value="MBA1144769.1"/>
    <property type="molecule type" value="Genomic_DNA"/>
</dbReference>
<evidence type="ECO:0000256" key="1">
    <source>
        <dbReference type="SAM" id="MobiDB-lite"/>
    </source>
</evidence>
<dbReference type="AlphaFoldDB" id="A0A838BF77"/>
<dbReference type="Pfam" id="PF12244">
    <property type="entry name" value="DUF3606"/>
    <property type="match status" value="1"/>
</dbReference>